<feature type="compositionally biased region" description="Low complexity" evidence="12">
    <location>
        <begin position="496"/>
        <end position="577"/>
    </location>
</feature>
<dbReference type="PRINTS" id="PR01185">
    <property type="entry name" value="INTEGRINA"/>
</dbReference>
<name>A0A3R7MQ57_PENVA</name>
<evidence type="ECO:0000313" key="16">
    <source>
        <dbReference type="EMBL" id="ROT82969.1"/>
    </source>
</evidence>
<keyword evidence="7" id="KW-0472">Membrane</keyword>
<dbReference type="GO" id="GO:0008305">
    <property type="term" value="C:integrin complex"/>
    <property type="evidence" value="ECO:0007669"/>
    <property type="project" value="InterPro"/>
</dbReference>
<dbReference type="Gene3D" id="2.130.10.130">
    <property type="entry name" value="Integrin alpha, N-terminal"/>
    <property type="match status" value="1"/>
</dbReference>
<evidence type="ECO:0000256" key="2">
    <source>
        <dbReference type="ARBA" id="ARBA00008054"/>
    </source>
</evidence>
<evidence type="ECO:0000259" key="13">
    <source>
        <dbReference type="Pfam" id="PF08441"/>
    </source>
</evidence>
<comment type="caution">
    <text evidence="16">The sequence shown here is derived from an EMBL/GenBank/DDBJ whole genome shotgun (WGS) entry which is preliminary data.</text>
</comment>
<evidence type="ECO:0000256" key="9">
    <source>
        <dbReference type="ARBA" id="ARBA00023180"/>
    </source>
</evidence>
<dbReference type="GO" id="GO:0033627">
    <property type="term" value="P:cell adhesion mediated by integrin"/>
    <property type="evidence" value="ECO:0007669"/>
    <property type="project" value="TreeGrafter"/>
</dbReference>
<dbReference type="PROSITE" id="PS51470">
    <property type="entry name" value="FG_GAP"/>
    <property type="match status" value="1"/>
</dbReference>
<evidence type="ECO:0000256" key="1">
    <source>
        <dbReference type="ARBA" id="ARBA00004479"/>
    </source>
</evidence>
<dbReference type="Pfam" id="PF08441">
    <property type="entry name" value="Integrin_A_Ig_1"/>
    <property type="match status" value="1"/>
</dbReference>
<dbReference type="PANTHER" id="PTHR23220:SF133">
    <property type="entry name" value="INTEGRIN ALPHA-PS2"/>
    <property type="match status" value="1"/>
</dbReference>
<evidence type="ECO:0000256" key="7">
    <source>
        <dbReference type="ARBA" id="ARBA00023136"/>
    </source>
</evidence>
<dbReference type="GO" id="GO:0007229">
    <property type="term" value="P:integrin-mediated signaling pathway"/>
    <property type="evidence" value="ECO:0007669"/>
    <property type="project" value="UniProtKB-KW"/>
</dbReference>
<organism evidence="16 17">
    <name type="scientific">Penaeus vannamei</name>
    <name type="common">Whiteleg shrimp</name>
    <name type="synonym">Litopenaeus vannamei</name>
    <dbReference type="NCBI Taxonomy" id="6689"/>
    <lineage>
        <taxon>Eukaryota</taxon>
        <taxon>Metazoa</taxon>
        <taxon>Ecdysozoa</taxon>
        <taxon>Arthropoda</taxon>
        <taxon>Crustacea</taxon>
        <taxon>Multicrustacea</taxon>
        <taxon>Malacostraca</taxon>
        <taxon>Eumalacostraca</taxon>
        <taxon>Eucarida</taxon>
        <taxon>Decapoda</taxon>
        <taxon>Dendrobranchiata</taxon>
        <taxon>Penaeoidea</taxon>
        <taxon>Penaeidae</taxon>
        <taxon>Penaeus</taxon>
    </lineage>
</organism>
<reference evidence="16 17" key="2">
    <citation type="submission" date="2019-01" db="EMBL/GenBank/DDBJ databases">
        <title>The decoding of complex shrimp genome reveals the adaptation for benthos swimmer, frequently molting mechanism and breeding impact on genome.</title>
        <authorList>
            <person name="Sun Y."/>
            <person name="Gao Y."/>
            <person name="Yu Y."/>
        </authorList>
    </citation>
    <scope>NUCLEOTIDE SEQUENCE [LARGE SCALE GENOMIC DNA]</scope>
    <source>
        <tissue evidence="16">Muscle</tissue>
    </source>
</reference>
<evidence type="ECO:0000256" key="4">
    <source>
        <dbReference type="ARBA" id="ARBA00022889"/>
    </source>
</evidence>
<dbReference type="InterPro" id="IPR028994">
    <property type="entry name" value="Integrin_alpha_N"/>
</dbReference>
<keyword evidence="4 11" id="KW-0130">Cell adhesion</keyword>
<feature type="region of interest" description="Disordered" evidence="12">
    <location>
        <begin position="483"/>
        <end position="584"/>
    </location>
</feature>
<keyword evidence="6 11" id="KW-0401">Integrin</keyword>
<keyword evidence="3" id="KW-0812">Transmembrane</keyword>
<dbReference type="EMBL" id="QCYY01000755">
    <property type="protein sequence ID" value="ROT82969.1"/>
    <property type="molecule type" value="Genomic_DNA"/>
</dbReference>
<dbReference type="GO" id="GO:0007160">
    <property type="term" value="P:cell-matrix adhesion"/>
    <property type="evidence" value="ECO:0007669"/>
    <property type="project" value="TreeGrafter"/>
</dbReference>
<feature type="domain" description="Integrin alpha third immunoglobulin-like" evidence="15">
    <location>
        <begin position="375"/>
        <end position="681"/>
    </location>
</feature>
<dbReference type="InterPro" id="IPR000413">
    <property type="entry name" value="Integrin_alpha"/>
</dbReference>
<keyword evidence="9" id="KW-0325">Glycoprotein</keyword>
<dbReference type="Pfam" id="PF20805">
    <property type="entry name" value="Integrin_A_Ig_2"/>
    <property type="match status" value="1"/>
</dbReference>
<comment type="subcellular location">
    <subcellularLocation>
        <location evidence="1 11">Membrane</location>
        <topology evidence="1 11">Single-pass type I membrane protein</topology>
    </subcellularLocation>
</comment>
<evidence type="ECO:0000256" key="5">
    <source>
        <dbReference type="ARBA" id="ARBA00022989"/>
    </source>
</evidence>
<dbReference type="Gene3D" id="2.60.40.1460">
    <property type="entry name" value="Integrin domains. Chain A, domain 2"/>
    <property type="match status" value="1"/>
</dbReference>
<dbReference type="Gene3D" id="2.60.40.1530">
    <property type="entry name" value="ntegrin, alpha v. Chain A, domain 4"/>
    <property type="match status" value="1"/>
</dbReference>
<reference evidence="16 17" key="1">
    <citation type="submission" date="2018-04" db="EMBL/GenBank/DDBJ databases">
        <authorList>
            <person name="Zhang X."/>
            <person name="Yuan J."/>
            <person name="Li F."/>
            <person name="Xiang J."/>
        </authorList>
    </citation>
    <scope>NUCLEOTIDE SEQUENCE [LARGE SCALE GENOMIC DNA]</scope>
    <source>
        <tissue evidence="16">Muscle</tissue>
    </source>
</reference>
<feature type="domain" description="Integrin alpha first immunoglubulin-like" evidence="13">
    <location>
        <begin position="70"/>
        <end position="229"/>
    </location>
</feature>
<evidence type="ECO:0000256" key="8">
    <source>
        <dbReference type="ARBA" id="ARBA00023170"/>
    </source>
</evidence>
<dbReference type="Gene3D" id="2.60.40.1510">
    <property type="entry name" value="ntegrin, alpha v. Chain A, domain 3"/>
    <property type="match status" value="1"/>
</dbReference>
<dbReference type="InterPro" id="IPR013649">
    <property type="entry name" value="Integrin_alpha_Ig-like_1"/>
</dbReference>
<evidence type="ECO:0000256" key="3">
    <source>
        <dbReference type="ARBA" id="ARBA00022692"/>
    </source>
</evidence>
<dbReference type="GO" id="GO:0048513">
    <property type="term" value="P:animal organ development"/>
    <property type="evidence" value="ECO:0007669"/>
    <property type="project" value="UniProtKB-ARBA"/>
</dbReference>
<dbReference type="GO" id="GO:0007157">
    <property type="term" value="P:heterophilic cell-cell adhesion via plasma membrane cell adhesion molecules"/>
    <property type="evidence" value="ECO:0007669"/>
    <property type="project" value="UniProtKB-ARBA"/>
</dbReference>
<dbReference type="SUPFAM" id="SSF69179">
    <property type="entry name" value="Integrin domains"/>
    <property type="match status" value="3"/>
</dbReference>
<accession>A0A3R7MQ57</accession>
<evidence type="ECO:0000256" key="6">
    <source>
        <dbReference type="ARBA" id="ARBA00023037"/>
    </source>
</evidence>
<keyword evidence="8 11" id="KW-0675">Receptor</keyword>
<dbReference type="PANTHER" id="PTHR23220">
    <property type="entry name" value="INTEGRIN ALPHA"/>
    <property type="match status" value="1"/>
</dbReference>
<dbReference type="OrthoDB" id="5317514at2759"/>
<feature type="compositionally biased region" description="Acidic residues" evidence="12">
    <location>
        <begin position="485"/>
        <end position="495"/>
    </location>
</feature>
<evidence type="ECO:0000256" key="11">
    <source>
        <dbReference type="RuleBase" id="RU003762"/>
    </source>
</evidence>
<dbReference type="GO" id="GO:0005178">
    <property type="term" value="F:integrin binding"/>
    <property type="evidence" value="ECO:0007669"/>
    <property type="project" value="TreeGrafter"/>
</dbReference>
<protein>
    <submittedName>
        <fullName evidence="16">Putative Integrin alpha-PS2</fullName>
    </submittedName>
</protein>
<dbReference type="STRING" id="6689.A0A3R7MQ57"/>
<dbReference type="Pfam" id="PF20806">
    <property type="entry name" value="Integrin_A_Ig_3"/>
    <property type="match status" value="1"/>
</dbReference>
<evidence type="ECO:0000256" key="12">
    <source>
        <dbReference type="SAM" id="MobiDB-lite"/>
    </source>
</evidence>
<dbReference type="SUPFAM" id="SSF69318">
    <property type="entry name" value="Integrin alpha N-terminal domain"/>
    <property type="match status" value="1"/>
</dbReference>
<gene>
    <name evidence="16" type="ORF">C7M84_023870</name>
</gene>
<dbReference type="InterPro" id="IPR013519">
    <property type="entry name" value="Int_alpha_beta-p"/>
</dbReference>
<dbReference type="InterPro" id="IPR032695">
    <property type="entry name" value="Integrin_dom_sf"/>
</dbReference>
<dbReference type="InterPro" id="IPR048285">
    <property type="entry name" value="Integrin_alpha_Ig-like_2"/>
</dbReference>
<feature type="compositionally biased region" description="Low complexity" evidence="12">
    <location>
        <begin position="750"/>
        <end position="761"/>
    </location>
</feature>
<evidence type="ECO:0000313" key="17">
    <source>
        <dbReference type="Proteomes" id="UP000283509"/>
    </source>
</evidence>
<dbReference type="AlphaFoldDB" id="A0A3R7MQ57"/>
<feature type="region of interest" description="Disordered" evidence="12">
    <location>
        <begin position="742"/>
        <end position="772"/>
    </location>
</feature>
<keyword evidence="5" id="KW-1133">Transmembrane helix</keyword>
<feature type="repeat" description="FG-GAP" evidence="10">
    <location>
        <begin position="22"/>
        <end position="84"/>
    </location>
</feature>
<keyword evidence="17" id="KW-1185">Reference proteome</keyword>
<evidence type="ECO:0000256" key="10">
    <source>
        <dbReference type="PROSITE-ProRule" id="PRU00803"/>
    </source>
</evidence>
<dbReference type="Proteomes" id="UP000283509">
    <property type="component" value="Unassembled WGS sequence"/>
</dbReference>
<comment type="similarity">
    <text evidence="2 11">Belongs to the integrin alpha chain family.</text>
</comment>
<proteinExistence type="inferred from homology"/>
<sequence length="772" mass="84739">MTDVAVGAPYGGSDGNGAVIYARDVTPGPGPPIATFGWSLSGGQDMDNNLYPDLLVGAYLSSSAVLLRTRPIVSLFNHSLSFLSEGKTIDIDSASLETGGCRVSSQIVPCVTLQFCLGYAGVGVPTDLEMDVEYLLDNKVSEPRLFFLDSSRRSLKERVRLEKEIDDCRTHRVYVTSSLTDKLTPMSAEVSFTLVEEASRRRRYRRSLAPILNQRQKLTLSDSLTIQKNCGRDNVCYPDLILSVDAPDTFVFGKKEQLEVDVRVVNDGEDAFEARVFVPIPRGLLYNKFVAKDNTTVVCSPRTLDSGMILVCEIGNPLPMHKGVHFIVLFQQSGLMEEPRFEFLVTTNSTNIENSHTKDDNVVLKTIQVEVDTNLILYGTSDPERIDYNRSLYLSKSKQHEEHLGPQITHKYGFSNTGPSDISETELVILWPTRTLGGNYLLYLLEQPYVTGPVQCSHVPDVNPLGLTLIDREVNLELLKLQSQEESEHEAEEQSYSESSATGEASAGGASASGGSSYSTSQTTYYSSSSGDGSGSGSSSSSSSSSSSYSTSSSTRTRTSYSSSSSSYGHSSSSSSSSDDDDELIRRTRQAEPALDWDKEINTCGPTECTKIHCTVGPLVDGDIHYIYVRSRLVLDTLIEYPYDDVSITSRMLARVKALPHGVMPEVLPIRDLDVTTHVSPAKSLDEAPPIPCWDSSSGDGLSVPLPKPFFNFILSTYSSAIHFTCGYFKRHRPEHRARIADDAQPLNPPNGHNGHPYNPYSRPFYPGDEAL</sequence>
<evidence type="ECO:0000259" key="15">
    <source>
        <dbReference type="Pfam" id="PF20806"/>
    </source>
</evidence>
<feature type="domain" description="Integrin alpha second immunoglobulin-like" evidence="14">
    <location>
        <begin position="230"/>
        <end position="366"/>
    </location>
</feature>
<evidence type="ECO:0000259" key="14">
    <source>
        <dbReference type="Pfam" id="PF20805"/>
    </source>
</evidence>
<dbReference type="InterPro" id="IPR048286">
    <property type="entry name" value="Integrin_alpha_Ig-like_3"/>
</dbReference>
<dbReference type="GO" id="GO:0009897">
    <property type="term" value="C:external side of plasma membrane"/>
    <property type="evidence" value="ECO:0007669"/>
    <property type="project" value="TreeGrafter"/>
</dbReference>